<dbReference type="AlphaFoldDB" id="A0A1J5T6C6"/>
<reference evidence="1" key="1">
    <citation type="submission" date="2016-10" db="EMBL/GenBank/DDBJ databases">
        <title>Sequence of Gallionella enrichment culture.</title>
        <authorList>
            <person name="Poehlein A."/>
            <person name="Muehling M."/>
            <person name="Daniel R."/>
        </authorList>
    </citation>
    <scope>NUCLEOTIDE SEQUENCE</scope>
</reference>
<accession>A0A1J5T6C6</accession>
<proteinExistence type="predicted"/>
<dbReference type="SUPFAM" id="SSF48452">
    <property type="entry name" value="TPR-like"/>
    <property type="match status" value="1"/>
</dbReference>
<dbReference type="Gene3D" id="1.25.40.10">
    <property type="entry name" value="Tetratricopeptide repeat domain"/>
    <property type="match status" value="1"/>
</dbReference>
<evidence type="ECO:0000313" key="1">
    <source>
        <dbReference type="EMBL" id="OIR16423.1"/>
    </source>
</evidence>
<evidence type="ECO:0008006" key="2">
    <source>
        <dbReference type="Google" id="ProtNLM"/>
    </source>
</evidence>
<protein>
    <recommendedName>
        <fullName evidence="2">Tetratricopeptide repeat protein</fullName>
    </recommendedName>
</protein>
<organism evidence="1">
    <name type="scientific">mine drainage metagenome</name>
    <dbReference type="NCBI Taxonomy" id="410659"/>
    <lineage>
        <taxon>unclassified sequences</taxon>
        <taxon>metagenomes</taxon>
        <taxon>ecological metagenomes</taxon>
    </lineage>
</organism>
<dbReference type="EMBL" id="MLJW01000007">
    <property type="protein sequence ID" value="OIR16423.1"/>
    <property type="molecule type" value="Genomic_DNA"/>
</dbReference>
<dbReference type="Pfam" id="PF13374">
    <property type="entry name" value="TPR_10"/>
    <property type="match status" value="1"/>
</dbReference>
<sequence length="355" mass="39439">MNHSINYIISLPNKALERAIANSIGILSEELAAAAVPDTKVAVADNFRYARGNYEQHRFSSRIYESLREALEASLTDATDTGGLAAKISRAREPLVWAETQNNLGNILAALGQQRRDATLFERAIQCFSKALEEFTHESAPEEWAATQYNLGTANQALGRLLESTQPLKIAVDAYTNALLVWTREKSPENWMYSMHQLGATLHTFGKLLKGNRQFQKSVVAYKNALAALDADNYALELTATHNNRAAALHHLGESEENPDRLKEAINSYELAWTVSMEQQLPIHLAVICRVNKATAQNVLAQLTNDAMLAEEIADEFEVIIECFPHALQPLCLKHCEEQLKMAQAQLQAINSQIA</sequence>
<name>A0A1J5T6C6_9ZZZZ</name>
<comment type="caution">
    <text evidence="1">The sequence shown here is derived from an EMBL/GenBank/DDBJ whole genome shotgun (WGS) entry which is preliminary data.</text>
</comment>
<dbReference type="InterPro" id="IPR011990">
    <property type="entry name" value="TPR-like_helical_dom_sf"/>
</dbReference>
<gene>
    <name evidence="1" type="ORF">GALL_31480</name>
</gene>